<dbReference type="Gene3D" id="3.80.10.10">
    <property type="entry name" value="Ribonuclease Inhibitor"/>
    <property type="match status" value="3"/>
</dbReference>
<protein>
    <submittedName>
        <fullName evidence="6">Uncharacterized protein</fullName>
    </submittedName>
</protein>
<dbReference type="InterPro" id="IPR001611">
    <property type="entry name" value="Leu-rich_rpt"/>
</dbReference>
<dbReference type="SMART" id="SM00364">
    <property type="entry name" value="LRR_BAC"/>
    <property type="match status" value="8"/>
</dbReference>
<evidence type="ECO:0000256" key="4">
    <source>
        <dbReference type="SAM" id="MobiDB-lite"/>
    </source>
</evidence>
<dbReference type="SUPFAM" id="SSF52058">
    <property type="entry name" value="L domain-like"/>
    <property type="match status" value="1"/>
</dbReference>
<dbReference type="GO" id="GO:0005615">
    <property type="term" value="C:extracellular space"/>
    <property type="evidence" value="ECO:0007669"/>
    <property type="project" value="TreeGrafter"/>
</dbReference>
<feature type="region of interest" description="Disordered" evidence="4">
    <location>
        <begin position="1"/>
        <end position="46"/>
    </location>
</feature>
<dbReference type="Pfam" id="PF13855">
    <property type="entry name" value="LRR_8"/>
    <property type="match status" value="2"/>
</dbReference>
<dbReference type="EMBL" id="HBGA01070051">
    <property type="protein sequence ID" value="CAD9015102.1"/>
    <property type="molecule type" value="Transcribed_RNA"/>
</dbReference>
<keyword evidence="1" id="KW-0433">Leucine-rich repeat</keyword>
<evidence type="ECO:0000256" key="1">
    <source>
        <dbReference type="ARBA" id="ARBA00022614"/>
    </source>
</evidence>
<keyword evidence="3" id="KW-0677">Repeat</keyword>
<dbReference type="PANTHER" id="PTHR24373:SF370">
    <property type="entry name" value="FISH-LIPS, ISOFORM E"/>
    <property type="match status" value="1"/>
</dbReference>
<accession>A0A6U8CBL8</accession>
<feature type="compositionally biased region" description="Basic and acidic residues" evidence="4">
    <location>
        <begin position="9"/>
        <end position="34"/>
    </location>
</feature>
<dbReference type="GO" id="GO:0031012">
    <property type="term" value="C:extracellular matrix"/>
    <property type="evidence" value="ECO:0007669"/>
    <property type="project" value="TreeGrafter"/>
</dbReference>
<dbReference type="PANTHER" id="PTHR24373">
    <property type="entry name" value="SLIT RELATED LEUCINE-RICH REPEAT NEURONAL PROTEIN"/>
    <property type="match status" value="1"/>
</dbReference>
<gene>
    <name evidence="5" type="ORF">EGYM00392_LOCUS26208</name>
    <name evidence="6" type="ORF">EGYM00392_LOCUS26209</name>
</gene>
<dbReference type="Pfam" id="PF00560">
    <property type="entry name" value="LRR_1"/>
    <property type="match status" value="1"/>
</dbReference>
<organism evidence="6">
    <name type="scientific">Eutreptiella gymnastica</name>
    <dbReference type="NCBI Taxonomy" id="73025"/>
    <lineage>
        <taxon>Eukaryota</taxon>
        <taxon>Discoba</taxon>
        <taxon>Euglenozoa</taxon>
        <taxon>Euglenida</taxon>
        <taxon>Spirocuta</taxon>
        <taxon>Euglenophyceae</taxon>
        <taxon>Eutreptiales</taxon>
        <taxon>Eutreptiaceae</taxon>
        <taxon>Eutreptiella</taxon>
    </lineage>
</organism>
<evidence type="ECO:0000313" key="5">
    <source>
        <dbReference type="EMBL" id="CAD9015102.1"/>
    </source>
</evidence>
<dbReference type="EMBL" id="HBGA01070052">
    <property type="protein sequence ID" value="CAD9015103.1"/>
    <property type="molecule type" value="Transcribed_RNA"/>
</dbReference>
<sequence>MGCGASAEAPEKRQEPQKPKVEKAAAAEEAAKAAEEDEGELKMSGKGPEVGAAIAAIADKHRYDRLDISKCELAEVPDSAWTLKNLTALNVNENRLNNIGHIAEFKADLQYLDISDNALGLLHPAIGQFGKLHTLYAFKCGLTAVPPELFKLTSLTDLNLFNNAIIKVPVELKELTALKELNLASNKLMQLPAGCLDGLKSLRRLAAFWNRILRLPSFESLEALEELQLNSNQLQEVPTFGTHPRLKDVNLQKNQISKIPEGIYTAAKFPVLESLELGSNQLEELPCDIAGLPSLTRLSLAENKLALLPVGLYQSKSLTLLNISNNAIEALPDEISNLKDNLATLFCANNKIKTLPASMQTLAKLARFNCKGNPLDLKDATTNGVYESIKKQINDPKKFEGVPA</sequence>
<reference evidence="6" key="1">
    <citation type="submission" date="2021-01" db="EMBL/GenBank/DDBJ databases">
        <authorList>
            <person name="Corre E."/>
            <person name="Pelletier E."/>
            <person name="Niang G."/>
            <person name="Scheremetjew M."/>
            <person name="Finn R."/>
            <person name="Kale V."/>
            <person name="Holt S."/>
            <person name="Cochrane G."/>
            <person name="Meng A."/>
            <person name="Brown T."/>
            <person name="Cohen L."/>
        </authorList>
    </citation>
    <scope>NUCLEOTIDE SEQUENCE</scope>
    <source>
        <strain evidence="6">NIES-381</strain>
    </source>
</reference>
<proteinExistence type="predicted"/>
<dbReference type="InterPro" id="IPR050328">
    <property type="entry name" value="Dev_Immune_Receptor"/>
</dbReference>
<name>A0A6U8CBL8_9EUGL</name>
<dbReference type="AlphaFoldDB" id="A0A6U8CBL8"/>
<dbReference type="InterPro" id="IPR032675">
    <property type="entry name" value="LRR_dom_sf"/>
</dbReference>
<keyword evidence="2" id="KW-0732">Signal</keyword>
<dbReference type="InterPro" id="IPR003591">
    <property type="entry name" value="Leu-rich_rpt_typical-subtyp"/>
</dbReference>
<evidence type="ECO:0000256" key="3">
    <source>
        <dbReference type="ARBA" id="ARBA00022737"/>
    </source>
</evidence>
<dbReference type="SMART" id="SM00369">
    <property type="entry name" value="LRR_TYP"/>
    <property type="match status" value="9"/>
</dbReference>
<evidence type="ECO:0000256" key="2">
    <source>
        <dbReference type="ARBA" id="ARBA00022729"/>
    </source>
</evidence>
<evidence type="ECO:0000313" key="6">
    <source>
        <dbReference type="EMBL" id="CAD9015103.1"/>
    </source>
</evidence>